<dbReference type="Proteomes" id="UP000239494">
    <property type="component" value="Unassembled WGS sequence"/>
</dbReference>
<keyword evidence="3" id="KW-0732">Signal</keyword>
<dbReference type="AlphaFoldDB" id="A0A2T0TK22"/>
<dbReference type="PROSITE" id="PS51318">
    <property type="entry name" value="TAT"/>
    <property type="match status" value="1"/>
</dbReference>
<evidence type="ECO:0000313" key="4">
    <source>
        <dbReference type="EMBL" id="PRY46060.1"/>
    </source>
</evidence>
<dbReference type="PANTHER" id="PTHR30061">
    <property type="entry name" value="MALTOSE-BINDING PERIPLASMIC PROTEIN"/>
    <property type="match status" value="1"/>
</dbReference>
<gene>
    <name evidence="4" type="ORF">CLV43_101324</name>
</gene>
<dbReference type="SUPFAM" id="SSF53850">
    <property type="entry name" value="Periplasmic binding protein-like II"/>
    <property type="match status" value="1"/>
</dbReference>
<protein>
    <submittedName>
        <fullName evidence="4">Multiple sugar transport system substrate-binding protein</fullName>
    </submittedName>
</protein>
<dbReference type="InterPro" id="IPR006059">
    <property type="entry name" value="SBP"/>
</dbReference>
<dbReference type="PANTHER" id="PTHR30061:SF50">
    <property type="entry name" value="MALTOSE_MALTODEXTRIN-BINDING PERIPLASMIC PROTEIN"/>
    <property type="match status" value="1"/>
</dbReference>
<evidence type="ECO:0000256" key="1">
    <source>
        <dbReference type="ARBA" id="ARBA00008520"/>
    </source>
</evidence>
<evidence type="ECO:0000256" key="3">
    <source>
        <dbReference type="ARBA" id="ARBA00022729"/>
    </source>
</evidence>
<comment type="similarity">
    <text evidence="1">Belongs to the bacterial solute-binding protein 1 family.</text>
</comment>
<sequence>MNSGDISRRTVLSATGAAALAGLLGACGSNTGRGGGSGQALKQWYHAYGEPGVQQAVERYAGSYDKATVSVQWNPGDYDSKLAAALLAAGGEPDVFESVTQISAVRSGQIVPLDDVIASAKDDFTKTILAGHTVDGQVYGVPQAVDMQMLFYRKSMFDAAGVKPPSTVDELVDAARRLTKGDVKGIFAGNDGGVAVLGGPALWSVGLDYVTAGHDVGFDEPSAAVAIGKLRELYASGAMLQGAVKDWAEPDAFTQGLVAMQWTGLWTVPAVQKALGDDFGVLPWPKLDDNGRASVPVGAYGAMVNAKSKHVDEAKAFIKWLWVDRTDYQEDFNLSYGFHIPPRESLAAKAGKLTTGVAADAVRFVRDNAKSSNPPDWAPSMSSALDDAVSRVVREGADADTELRAAAQKARDELKRLYG</sequence>
<organism evidence="4 5">
    <name type="scientific">Umezawaea tangerina</name>
    <dbReference type="NCBI Taxonomy" id="84725"/>
    <lineage>
        <taxon>Bacteria</taxon>
        <taxon>Bacillati</taxon>
        <taxon>Actinomycetota</taxon>
        <taxon>Actinomycetes</taxon>
        <taxon>Pseudonocardiales</taxon>
        <taxon>Pseudonocardiaceae</taxon>
        <taxon>Umezawaea</taxon>
    </lineage>
</organism>
<evidence type="ECO:0000256" key="2">
    <source>
        <dbReference type="ARBA" id="ARBA00022448"/>
    </source>
</evidence>
<dbReference type="GO" id="GO:0042956">
    <property type="term" value="P:maltodextrin transmembrane transport"/>
    <property type="evidence" value="ECO:0007669"/>
    <property type="project" value="TreeGrafter"/>
</dbReference>
<reference evidence="4 5" key="1">
    <citation type="submission" date="2018-03" db="EMBL/GenBank/DDBJ databases">
        <title>Genomic Encyclopedia of Archaeal and Bacterial Type Strains, Phase II (KMG-II): from individual species to whole genera.</title>
        <authorList>
            <person name="Goeker M."/>
        </authorList>
    </citation>
    <scope>NUCLEOTIDE SEQUENCE [LARGE SCALE GENOMIC DNA]</scope>
    <source>
        <strain evidence="4 5">DSM 44720</strain>
    </source>
</reference>
<dbReference type="CDD" id="cd13585">
    <property type="entry name" value="PBP2_TMBP_like"/>
    <property type="match status" value="1"/>
</dbReference>
<dbReference type="GO" id="GO:1901982">
    <property type="term" value="F:maltose binding"/>
    <property type="evidence" value="ECO:0007669"/>
    <property type="project" value="TreeGrafter"/>
</dbReference>
<dbReference type="RefSeq" id="WP_170155664.1">
    <property type="nucleotide sequence ID" value="NZ_PVTF01000001.1"/>
</dbReference>
<dbReference type="Gene3D" id="3.40.190.10">
    <property type="entry name" value="Periplasmic binding protein-like II"/>
    <property type="match status" value="1"/>
</dbReference>
<proteinExistence type="inferred from homology"/>
<dbReference type="GO" id="GO:0015768">
    <property type="term" value="P:maltose transport"/>
    <property type="evidence" value="ECO:0007669"/>
    <property type="project" value="TreeGrafter"/>
</dbReference>
<dbReference type="GO" id="GO:0055052">
    <property type="term" value="C:ATP-binding cassette (ABC) transporter complex, substrate-binding subunit-containing"/>
    <property type="evidence" value="ECO:0007669"/>
    <property type="project" value="TreeGrafter"/>
</dbReference>
<keyword evidence="2" id="KW-0813">Transport</keyword>
<keyword evidence="5" id="KW-1185">Reference proteome</keyword>
<dbReference type="EMBL" id="PVTF01000001">
    <property type="protein sequence ID" value="PRY46060.1"/>
    <property type="molecule type" value="Genomic_DNA"/>
</dbReference>
<accession>A0A2T0TK22</accession>
<keyword evidence="4" id="KW-0762">Sugar transport</keyword>
<comment type="caution">
    <text evidence="4">The sequence shown here is derived from an EMBL/GenBank/DDBJ whole genome shotgun (WGS) entry which is preliminary data.</text>
</comment>
<evidence type="ECO:0000313" key="5">
    <source>
        <dbReference type="Proteomes" id="UP000239494"/>
    </source>
</evidence>
<dbReference type="Pfam" id="PF01547">
    <property type="entry name" value="SBP_bac_1"/>
    <property type="match status" value="1"/>
</dbReference>
<dbReference type="InterPro" id="IPR006311">
    <property type="entry name" value="TAT_signal"/>
</dbReference>
<name>A0A2T0TK22_9PSEU</name>